<feature type="domain" description="Sm" evidence="1">
    <location>
        <begin position="11"/>
        <end position="82"/>
    </location>
</feature>
<sequence length="176" mass="19063">MSDSMPITPFDILDITIGNEVTVMVKTGEAVHGTLAGYDQHLNITLTGVDDCPMATATDDQTTGSRDELLVIRGQMVVSIAQPSIDVSVASETTANSDTTDVSQSIDSDKNGVNNTFTADLTTLQDRLTQYGLDVQFDDESEELVVEKLGVTYYIRPGHVDGDGPHREQIEQLIID</sequence>
<organism evidence="3 4">
    <name type="scientific">Halocatena marina</name>
    <dbReference type="NCBI Taxonomy" id="2934937"/>
    <lineage>
        <taxon>Archaea</taxon>
        <taxon>Methanobacteriati</taxon>
        <taxon>Methanobacteriota</taxon>
        <taxon>Stenosarchaea group</taxon>
        <taxon>Halobacteria</taxon>
        <taxon>Halobacteriales</taxon>
        <taxon>Natronomonadaceae</taxon>
        <taxon>Halocatena</taxon>
    </lineage>
</organism>
<protein>
    <submittedName>
        <fullName evidence="3">LSM domain-containing protein</fullName>
    </submittedName>
</protein>
<dbReference type="InterPro" id="IPR001163">
    <property type="entry name" value="Sm_dom_euk/arc"/>
</dbReference>
<dbReference type="EMBL" id="JBHTAX010000008">
    <property type="protein sequence ID" value="MFC7193362.1"/>
    <property type="molecule type" value="Genomic_DNA"/>
</dbReference>
<dbReference type="AlphaFoldDB" id="A0ABD5YXZ1"/>
<gene>
    <name evidence="2" type="ORF">ACFQL7_28265</name>
    <name evidence="3" type="ORF">ACFQL7_28590</name>
</gene>
<dbReference type="RefSeq" id="WP_390207118.1">
    <property type="nucleotide sequence ID" value="NZ_JBHTAX010000008.1"/>
</dbReference>
<reference evidence="4" key="2">
    <citation type="journal article" date="2019" name="Int. J. Syst. Evol. Microbiol.">
        <title>The Global Catalogue of Microorganisms (GCM) 10K type strain sequencing project: providing services to taxonomists for standard genome sequencing and annotation.</title>
        <authorList>
            <consortium name="The Broad Institute Genomics Platform"/>
            <consortium name="The Broad Institute Genome Sequencing Center for Infectious Disease"/>
            <person name="Wu L."/>
            <person name="Ma J."/>
        </authorList>
    </citation>
    <scope>NUCLEOTIDE SEQUENCE [LARGE SCALE GENOMIC DNA]</scope>
    <source>
        <strain evidence="4">RDMS1</strain>
    </source>
</reference>
<dbReference type="Proteomes" id="UP001596417">
    <property type="component" value="Unassembled WGS sequence"/>
</dbReference>
<evidence type="ECO:0000313" key="4">
    <source>
        <dbReference type="Proteomes" id="UP001596417"/>
    </source>
</evidence>
<dbReference type="SUPFAM" id="SSF50182">
    <property type="entry name" value="Sm-like ribonucleoproteins"/>
    <property type="match status" value="1"/>
</dbReference>
<dbReference type="SMART" id="SM00651">
    <property type="entry name" value="Sm"/>
    <property type="match status" value="1"/>
</dbReference>
<evidence type="ECO:0000313" key="3">
    <source>
        <dbReference type="EMBL" id="MFC7193362.1"/>
    </source>
</evidence>
<proteinExistence type="predicted"/>
<accession>A0ABD5YXZ1</accession>
<dbReference type="EMBL" id="JBHTAX010000008">
    <property type="protein sequence ID" value="MFC7193301.1"/>
    <property type="molecule type" value="Genomic_DNA"/>
</dbReference>
<reference evidence="3" key="3">
    <citation type="submission" date="2024-09" db="EMBL/GenBank/DDBJ databases">
        <authorList>
            <person name="Sun Q."/>
        </authorList>
    </citation>
    <scope>NUCLEOTIDE SEQUENCE</scope>
    <source>
        <strain evidence="3">NBRC 107106</strain>
    </source>
</reference>
<name>A0ABD5YXZ1_9EURY</name>
<dbReference type="Pfam" id="PF01423">
    <property type="entry name" value="LSM"/>
    <property type="match status" value="1"/>
</dbReference>
<reference evidence="3" key="1">
    <citation type="journal article" date="2014" name="Int. J. Syst. Evol. Microbiol.">
        <title>Complete genome sequence of Corynebacterium casei LMG S-19264T (=DSM 44701T), isolated from a smear-ripened cheese.</title>
        <authorList>
            <consortium name="US DOE Joint Genome Institute (JGI-PGF)"/>
            <person name="Walter F."/>
            <person name="Albersmeier A."/>
            <person name="Kalinowski J."/>
            <person name="Ruckert C."/>
        </authorList>
    </citation>
    <scope>NUCLEOTIDE SEQUENCE [LARGE SCALE GENOMIC DNA]</scope>
    <source>
        <strain evidence="3">NBRC 107106</strain>
    </source>
</reference>
<dbReference type="Gene3D" id="2.30.30.100">
    <property type="match status" value="1"/>
</dbReference>
<evidence type="ECO:0000313" key="2">
    <source>
        <dbReference type="EMBL" id="MFC7193301.1"/>
    </source>
</evidence>
<comment type="caution">
    <text evidence="3">The sequence shown here is derived from an EMBL/GenBank/DDBJ whole genome shotgun (WGS) entry which is preliminary data.</text>
</comment>
<keyword evidence="4" id="KW-1185">Reference proteome</keyword>
<dbReference type="InterPro" id="IPR010920">
    <property type="entry name" value="LSM_dom_sf"/>
</dbReference>
<evidence type="ECO:0000259" key="1">
    <source>
        <dbReference type="SMART" id="SM00651"/>
    </source>
</evidence>